<accession>X0ZH60</accession>
<comment type="caution">
    <text evidence="1">The sequence shown here is derived from an EMBL/GenBank/DDBJ whole genome shotgun (WGS) entry which is preliminary data.</text>
</comment>
<dbReference type="AlphaFoldDB" id="X0ZH60"/>
<proteinExistence type="predicted"/>
<evidence type="ECO:0000313" key="1">
    <source>
        <dbReference type="EMBL" id="GAG47701.1"/>
    </source>
</evidence>
<organism evidence="1">
    <name type="scientific">marine sediment metagenome</name>
    <dbReference type="NCBI Taxonomy" id="412755"/>
    <lineage>
        <taxon>unclassified sequences</taxon>
        <taxon>metagenomes</taxon>
        <taxon>ecological metagenomes</taxon>
    </lineage>
</organism>
<dbReference type="EMBL" id="BARS01054319">
    <property type="protein sequence ID" value="GAG47701.1"/>
    <property type="molecule type" value="Genomic_DNA"/>
</dbReference>
<name>X0ZH60_9ZZZZ</name>
<gene>
    <name evidence="1" type="ORF">S01H1_80439</name>
</gene>
<sequence>TPIVATLVAALHENGRRLPRSKTGIYEERFTLLFREWDDVRDVANRNRVDERDKWVLLARLALQMHRDRRQRFTRCELEDLWHEGFADVYPDVQTDDLLWELRVYNSVVVQEIGGAYSLGHLSYQEFLAAKGIVIGQYWHDLAERVHESWWRNTLVFYAGLAGDVGQLFDLVQRKHGLDQTGGLVAEMLAEARYTSAVVKDVVGEILEEEVDAGEEEIL</sequence>
<reference evidence="1" key="1">
    <citation type="journal article" date="2014" name="Front. Microbiol.">
        <title>High frequency of phylogenetically diverse reductive dehalogenase-homologous genes in deep subseafloor sedimentary metagenomes.</title>
        <authorList>
            <person name="Kawai M."/>
            <person name="Futagami T."/>
            <person name="Toyoda A."/>
            <person name="Takaki Y."/>
            <person name="Nishi S."/>
            <person name="Hori S."/>
            <person name="Arai W."/>
            <person name="Tsubouchi T."/>
            <person name="Morono Y."/>
            <person name="Uchiyama I."/>
            <person name="Ito T."/>
            <person name="Fujiyama A."/>
            <person name="Inagaki F."/>
            <person name="Takami H."/>
        </authorList>
    </citation>
    <scope>NUCLEOTIDE SEQUENCE</scope>
    <source>
        <strain evidence="1">Expedition CK06-06</strain>
    </source>
</reference>
<feature type="non-terminal residue" evidence="1">
    <location>
        <position position="219"/>
    </location>
</feature>
<feature type="non-terminal residue" evidence="1">
    <location>
        <position position="1"/>
    </location>
</feature>
<protein>
    <submittedName>
        <fullName evidence="1">Uncharacterized protein</fullName>
    </submittedName>
</protein>